<feature type="transmembrane region" description="Helical" evidence="1">
    <location>
        <begin position="125"/>
        <end position="146"/>
    </location>
</feature>
<dbReference type="GO" id="GO:0016746">
    <property type="term" value="F:acyltransferase activity"/>
    <property type="evidence" value="ECO:0007669"/>
    <property type="project" value="UniProtKB-KW"/>
</dbReference>
<keyword evidence="1" id="KW-1133">Transmembrane helix</keyword>
<dbReference type="OrthoDB" id="9793186at2"/>
<dbReference type="EMBL" id="CP010777">
    <property type="protein sequence ID" value="AKQ45783.1"/>
    <property type="molecule type" value="Genomic_DNA"/>
</dbReference>
<dbReference type="SMART" id="SM01259">
    <property type="entry name" value="LAB_N"/>
    <property type="match status" value="2"/>
</dbReference>
<feature type="domain" description="Lipid A biosynthesis N-terminal" evidence="2">
    <location>
        <begin position="11"/>
        <end position="82"/>
    </location>
</feature>
<feature type="domain" description="Lipid A biosynthesis N-terminal" evidence="2">
    <location>
        <begin position="132"/>
        <end position="203"/>
    </location>
</feature>
<sequence>MNRSEIAIYCLGLLAQLLFSSRILVQWIQSERAGKVLSPTSFWTFSLLASILLMLYGVLRNDIVIMAGQMVSYFIYLRNLRFKNVWQSLPWWVRWPSLVFPVAATGWLLFGNVYSLGYIWEHSSISGALVAWGGVGQAVFTLRFVYQWYYSEKVQASVLPNGFWVISLVGSLMIILYAILRLDPVLFLGQAFGIVAYSRNLMLGMREQKASQVIAQ</sequence>
<evidence type="ECO:0000313" key="3">
    <source>
        <dbReference type="EMBL" id="AKQ45783.1"/>
    </source>
</evidence>
<protein>
    <submittedName>
        <fullName evidence="3">Lauroyl acyltransferase</fullName>
    </submittedName>
</protein>
<keyword evidence="3" id="KW-0012">Acyltransferase</keyword>
<feature type="transmembrane region" description="Helical" evidence="1">
    <location>
        <begin position="185"/>
        <end position="202"/>
    </location>
</feature>
<feature type="transmembrane region" description="Helical" evidence="1">
    <location>
        <begin position="92"/>
        <end position="113"/>
    </location>
</feature>
<dbReference type="AlphaFoldDB" id="A0A0H4VKA5"/>
<dbReference type="RefSeq" id="WP_048920689.1">
    <property type="nucleotide sequence ID" value="NZ_CP010777.1"/>
</dbReference>
<gene>
    <name evidence="3" type="ORF">TH63_09180</name>
</gene>
<accession>A0A0H4VKA5</accession>
<keyword evidence="3" id="KW-0808">Transferase</keyword>
<keyword evidence="1" id="KW-0472">Membrane</keyword>
<dbReference type="GO" id="GO:0008915">
    <property type="term" value="F:lipid-A-disaccharide synthase activity"/>
    <property type="evidence" value="ECO:0007669"/>
    <property type="project" value="InterPro"/>
</dbReference>
<feature type="transmembrane region" description="Helical" evidence="1">
    <location>
        <begin position="37"/>
        <end position="57"/>
    </location>
</feature>
<dbReference type="PATRIC" id="fig|1379910.4.peg.1989"/>
<evidence type="ECO:0000259" key="2">
    <source>
        <dbReference type="SMART" id="SM01259"/>
    </source>
</evidence>
<feature type="transmembrane region" description="Helical" evidence="1">
    <location>
        <begin position="158"/>
        <end position="179"/>
    </location>
</feature>
<dbReference type="GO" id="GO:0016020">
    <property type="term" value="C:membrane"/>
    <property type="evidence" value="ECO:0007669"/>
    <property type="project" value="GOC"/>
</dbReference>
<dbReference type="InterPro" id="IPR011499">
    <property type="entry name" value="Lipid_A_biosynth_N"/>
</dbReference>
<keyword evidence="1" id="KW-0812">Transmembrane</keyword>
<dbReference type="Pfam" id="PF07578">
    <property type="entry name" value="LAB_N"/>
    <property type="match status" value="2"/>
</dbReference>
<proteinExistence type="predicted"/>
<name>A0A0H4VKA5_9BACT</name>
<evidence type="ECO:0000313" key="4">
    <source>
        <dbReference type="Proteomes" id="UP000036458"/>
    </source>
</evidence>
<dbReference type="Gene3D" id="1.20.1280.290">
    <property type="match status" value="1"/>
</dbReference>
<reference evidence="3 4" key="1">
    <citation type="submission" date="2015-01" db="EMBL/GenBank/DDBJ databases">
        <title>Rufibacter sp./DG31D/ whole genome sequencing.</title>
        <authorList>
            <person name="Kim M.K."/>
            <person name="Srinivasan S."/>
            <person name="Lee J.-J."/>
        </authorList>
    </citation>
    <scope>NUCLEOTIDE SEQUENCE [LARGE SCALE GENOMIC DNA]</scope>
    <source>
        <strain evidence="3 4">DG31D</strain>
    </source>
</reference>
<feature type="transmembrane region" description="Helical" evidence="1">
    <location>
        <begin position="6"/>
        <end position="25"/>
    </location>
</feature>
<keyword evidence="4" id="KW-1185">Reference proteome</keyword>
<dbReference type="Proteomes" id="UP000036458">
    <property type="component" value="Chromosome"/>
</dbReference>
<dbReference type="KEGG" id="ruf:TH63_09180"/>
<dbReference type="GO" id="GO:0009245">
    <property type="term" value="P:lipid A biosynthetic process"/>
    <property type="evidence" value="ECO:0007669"/>
    <property type="project" value="InterPro"/>
</dbReference>
<organism evidence="3 4">
    <name type="scientific">Rufibacter radiotolerans</name>
    <dbReference type="NCBI Taxonomy" id="1379910"/>
    <lineage>
        <taxon>Bacteria</taxon>
        <taxon>Pseudomonadati</taxon>
        <taxon>Bacteroidota</taxon>
        <taxon>Cytophagia</taxon>
        <taxon>Cytophagales</taxon>
        <taxon>Hymenobacteraceae</taxon>
        <taxon>Rufibacter</taxon>
    </lineage>
</organism>
<evidence type="ECO:0000256" key="1">
    <source>
        <dbReference type="SAM" id="Phobius"/>
    </source>
</evidence>
<dbReference type="STRING" id="1379910.TH63_09180"/>